<dbReference type="AlphaFoldDB" id="A0A0A9XCM1"/>
<reference evidence="2" key="2">
    <citation type="submission" date="2014-07" db="EMBL/GenBank/DDBJ databases">
        <authorList>
            <person name="Hull J."/>
        </authorList>
    </citation>
    <scope>NUCLEOTIDE SEQUENCE</scope>
</reference>
<feature type="coiled-coil region" evidence="1">
    <location>
        <begin position="40"/>
        <end position="67"/>
    </location>
</feature>
<accession>A0A0A9XCM1</accession>
<reference evidence="2" key="1">
    <citation type="journal article" date="2014" name="PLoS ONE">
        <title>Transcriptome-Based Identification of ABC Transporters in the Western Tarnished Plant Bug Lygus hesperus.</title>
        <authorList>
            <person name="Hull J.J."/>
            <person name="Chaney K."/>
            <person name="Geib S.M."/>
            <person name="Fabrick J.A."/>
            <person name="Brent C.S."/>
            <person name="Walsh D."/>
            <person name="Lavine L.C."/>
        </authorList>
    </citation>
    <scope>NUCLEOTIDE SEQUENCE</scope>
</reference>
<organism evidence="2">
    <name type="scientific">Lygus hesperus</name>
    <name type="common">Western plant bug</name>
    <dbReference type="NCBI Taxonomy" id="30085"/>
    <lineage>
        <taxon>Eukaryota</taxon>
        <taxon>Metazoa</taxon>
        <taxon>Ecdysozoa</taxon>
        <taxon>Arthropoda</taxon>
        <taxon>Hexapoda</taxon>
        <taxon>Insecta</taxon>
        <taxon>Pterygota</taxon>
        <taxon>Neoptera</taxon>
        <taxon>Paraneoptera</taxon>
        <taxon>Hemiptera</taxon>
        <taxon>Heteroptera</taxon>
        <taxon>Panheteroptera</taxon>
        <taxon>Cimicomorpha</taxon>
        <taxon>Miridae</taxon>
        <taxon>Mirini</taxon>
        <taxon>Lygus</taxon>
    </lineage>
</organism>
<proteinExistence type="predicted"/>
<protein>
    <submittedName>
        <fullName evidence="2">Uncharacterized protein</fullName>
    </submittedName>
</protein>
<evidence type="ECO:0000313" key="2">
    <source>
        <dbReference type="EMBL" id="JAG14840.1"/>
    </source>
</evidence>
<gene>
    <name evidence="2" type="ORF">CM83_105272</name>
</gene>
<feature type="non-terminal residue" evidence="2">
    <location>
        <position position="101"/>
    </location>
</feature>
<name>A0A0A9XCM1_LYGHE</name>
<sequence length="101" mass="11506">LKSDGEKLDKLISSISHLTSTVGDMKLTLSEVNERTLSLEKSVNDRFESLENKNTILEEKVNAHENKHKEDINSLTAQINYLEQFNRRTSLEIFGVPFVEG</sequence>
<dbReference type="EMBL" id="GBHO01028764">
    <property type="protein sequence ID" value="JAG14840.1"/>
    <property type="molecule type" value="Transcribed_RNA"/>
</dbReference>
<evidence type="ECO:0000256" key="1">
    <source>
        <dbReference type="SAM" id="Coils"/>
    </source>
</evidence>
<keyword evidence="1" id="KW-0175">Coiled coil</keyword>
<feature type="non-terminal residue" evidence="2">
    <location>
        <position position="1"/>
    </location>
</feature>